<sequence length="261" mass="28857">MDDEFEKGTGPKRFTYRELIRATNNFAEEGKLREVGFGGVYKGLLNEGTNTEVAVKRESRGSKQGLVDQELGSQTTVLACTMGYLAPECVTTGKASKESNVYSFGVVALEITCGRSSVETRQDPSRVSLVEWVWNLYGRGQLLDAVDKMLCTDSDERQMECLMIVGLWCWHPDYTLRPSIRQVINVLNFESSLPTLPSKLPVPMYYAHPMSMGEFSYTSSGITADSESYRTQCSCSSCSPKSSMVSPGPTKALLNTQKSDI</sequence>
<keyword evidence="9" id="KW-0418">Kinase</keyword>
<dbReference type="Pfam" id="PF07714">
    <property type="entry name" value="PK_Tyr_Ser-Thr"/>
    <property type="match status" value="1"/>
</dbReference>
<evidence type="ECO:0000256" key="8">
    <source>
        <dbReference type="ARBA" id="ARBA00022741"/>
    </source>
</evidence>
<evidence type="ECO:0000259" key="16">
    <source>
        <dbReference type="PROSITE" id="PS50011"/>
    </source>
</evidence>
<evidence type="ECO:0000256" key="4">
    <source>
        <dbReference type="ARBA" id="ARBA00022475"/>
    </source>
</evidence>
<evidence type="ECO:0000256" key="11">
    <source>
        <dbReference type="ARBA" id="ARBA00022989"/>
    </source>
</evidence>
<keyword evidence="11" id="KW-1133">Transmembrane helix</keyword>
<comment type="similarity">
    <text evidence="3">In the C-terminal section; belongs to the protein kinase superfamily. Ser/Thr protein kinase family.</text>
</comment>
<keyword evidence="6" id="KW-0812">Transmembrane</keyword>
<evidence type="ECO:0000256" key="5">
    <source>
        <dbReference type="ARBA" id="ARBA00022679"/>
    </source>
</evidence>
<evidence type="ECO:0000256" key="2">
    <source>
        <dbReference type="ARBA" id="ARBA00008536"/>
    </source>
</evidence>
<keyword evidence="7" id="KW-0732">Signal</keyword>
<evidence type="ECO:0000256" key="14">
    <source>
        <dbReference type="ARBA" id="ARBA00023180"/>
    </source>
</evidence>
<feature type="domain" description="Protein kinase" evidence="16">
    <location>
        <begin position="1"/>
        <end position="174"/>
    </location>
</feature>
<proteinExistence type="inferred from homology"/>
<dbReference type="AlphaFoldDB" id="A0A5N5LY02"/>
<dbReference type="EMBL" id="VDCV01000007">
    <property type="protein sequence ID" value="KAB5547458.1"/>
    <property type="molecule type" value="Genomic_DNA"/>
</dbReference>
<dbReference type="GO" id="GO:0005524">
    <property type="term" value="F:ATP binding"/>
    <property type="evidence" value="ECO:0007669"/>
    <property type="project" value="UniProtKB-KW"/>
</dbReference>
<evidence type="ECO:0000256" key="13">
    <source>
        <dbReference type="ARBA" id="ARBA00023170"/>
    </source>
</evidence>
<keyword evidence="18" id="KW-1185">Reference proteome</keyword>
<comment type="caution">
    <text evidence="17">The sequence shown here is derived from an EMBL/GenBank/DDBJ whole genome shotgun (WGS) entry which is preliminary data.</text>
</comment>
<accession>A0A5N5LY02</accession>
<dbReference type="FunFam" id="1.10.510.10:FF:000240">
    <property type="entry name" value="Lectin-domain containing receptor kinase A4.3"/>
    <property type="match status" value="1"/>
</dbReference>
<dbReference type="GO" id="GO:0002229">
    <property type="term" value="P:defense response to oomycetes"/>
    <property type="evidence" value="ECO:0007669"/>
    <property type="project" value="UniProtKB-ARBA"/>
</dbReference>
<keyword evidence="13" id="KW-0675">Receptor</keyword>
<dbReference type="PANTHER" id="PTHR47973">
    <property type="entry name" value="CYSTEINE-RICH RECEPTOR-LIKE PROTEIN KINASE 3"/>
    <property type="match status" value="1"/>
</dbReference>
<evidence type="ECO:0000256" key="1">
    <source>
        <dbReference type="ARBA" id="ARBA00004251"/>
    </source>
</evidence>
<dbReference type="PROSITE" id="PS50011">
    <property type="entry name" value="PROTEIN_KINASE_DOM"/>
    <property type="match status" value="1"/>
</dbReference>
<comment type="similarity">
    <text evidence="2">In the N-terminal section; belongs to the leguminous lectin family.</text>
</comment>
<reference evidence="18" key="1">
    <citation type="journal article" date="2019" name="Gigascience">
        <title>De novo genome assembly of the endangered Acer yangbiense, a plant species with extremely small populations endemic to Yunnan Province, China.</title>
        <authorList>
            <person name="Yang J."/>
            <person name="Wariss H.M."/>
            <person name="Tao L."/>
            <person name="Zhang R."/>
            <person name="Yun Q."/>
            <person name="Hollingsworth P."/>
            <person name="Dao Z."/>
            <person name="Luo G."/>
            <person name="Guo H."/>
            <person name="Ma Y."/>
            <person name="Sun W."/>
        </authorList>
    </citation>
    <scope>NUCLEOTIDE SEQUENCE [LARGE SCALE GENOMIC DNA]</scope>
    <source>
        <strain evidence="18">cv. br00</strain>
    </source>
</reference>
<comment type="subcellular location">
    <subcellularLocation>
        <location evidence="1">Cell membrane</location>
        <topology evidence="1">Single-pass type I membrane protein</topology>
    </subcellularLocation>
</comment>
<dbReference type="SUPFAM" id="SSF56112">
    <property type="entry name" value="Protein kinase-like (PK-like)"/>
    <property type="match status" value="2"/>
</dbReference>
<evidence type="ECO:0000256" key="3">
    <source>
        <dbReference type="ARBA" id="ARBA00010217"/>
    </source>
</evidence>
<gene>
    <name evidence="17" type="ORF">DKX38_010864</name>
</gene>
<dbReference type="Proteomes" id="UP000326939">
    <property type="component" value="Chromosome 7"/>
</dbReference>
<evidence type="ECO:0000256" key="9">
    <source>
        <dbReference type="ARBA" id="ARBA00022777"/>
    </source>
</evidence>
<name>A0A5N5LY02_9ROSI</name>
<dbReference type="GO" id="GO:0005886">
    <property type="term" value="C:plasma membrane"/>
    <property type="evidence" value="ECO:0007669"/>
    <property type="project" value="UniProtKB-SubCell"/>
</dbReference>
<keyword evidence="14" id="KW-0325">Glycoprotein</keyword>
<keyword evidence="8" id="KW-0547">Nucleotide-binding</keyword>
<dbReference type="InterPro" id="IPR000719">
    <property type="entry name" value="Prot_kinase_dom"/>
</dbReference>
<evidence type="ECO:0000256" key="12">
    <source>
        <dbReference type="ARBA" id="ARBA00023136"/>
    </source>
</evidence>
<feature type="region of interest" description="Disordered" evidence="15">
    <location>
        <begin position="239"/>
        <end position="261"/>
    </location>
</feature>
<evidence type="ECO:0000313" key="17">
    <source>
        <dbReference type="EMBL" id="KAB5547458.1"/>
    </source>
</evidence>
<keyword evidence="5" id="KW-0808">Transferase</keyword>
<dbReference type="GO" id="GO:0004672">
    <property type="term" value="F:protein kinase activity"/>
    <property type="evidence" value="ECO:0007669"/>
    <property type="project" value="InterPro"/>
</dbReference>
<evidence type="ECO:0000256" key="10">
    <source>
        <dbReference type="ARBA" id="ARBA00022840"/>
    </source>
</evidence>
<evidence type="ECO:0000313" key="18">
    <source>
        <dbReference type="Proteomes" id="UP000326939"/>
    </source>
</evidence>
<keyword evidence="10" id="KW-0067">ATP-binding</keyword>
<keyword evidence="4" id="KW-1003">Cell membrane</keyword>
<evidence type="ECO:0000256" key="6">
    <source>
        <dbReference type="ARBA" id="ARBA00022692"/>
    </source>
</evidence>
<organism evidence="17 18">
    <name type="scientific">Salix brachista</name>
    <dbReference type="NCBI Taxonomy" id="2182728"/>
    <lineage>
        <taxon>Eukaryota</taxon>
        <taxon>Viridiplantae</taxon>
        <taxon>Streptophyta</taxon>
        <taxon>Embryophyta</taxon>
        <taxon>Tracheophyta</taxon>
        <taxon>Spermatophyta</taxon>
        <taxon>Magnoliopsida</taxon>
        <taxon>eudicotyledons</taxon>
        <taxon>Gunneridae</taxon>
        <taxon>Pentapetalae</taxon>
        <taxon>rosids</taxon>
        <taxon>fabids</taxon>
        <taxon>Malpighiales</taxon>
        <taxon>Salicaceae</taxon>
        <taxon>Saliceae</taxon>
        <taxon>Salix</taxon>
    </lineage>
</organism>
<dbReference type="InterPro" id="IPR001245">
    <property type="entry name" value="Ser-Thr/Tyr_kinase_cat_dom"/>
</dbReference>
<keyword evidence="12" id="KW-0472">Membrane</keyword>
<dbReference type="Gene3D" id="1.10.510.10">
    <property type="entry name" value="Transferase(Phosphotransferase) domain 1"/>
    <property type="match status" value="1"/>
</dbReference>
<evidence type="ECO:0000256" key="15">
    <source>
        <dbReference type="SAM" id="MobiDB-lite"/>
    </source>
</evidence>
<protein>
    <recommendedName>
        <fullName evidence="16">Protein kinase domain-containing protein</fullName>
    </recommendedName>
</protein>
<dbReference type="InterPro" id="IPR052059">
    <property type="entry name" value="CR_Ser/Thr_kinase"/>
</dbReference>
<dbReference type="InterPro" id="IPR011009">
    <property type="entry name" value="Kinase-like_dom_sf"/>
</dbReference>
<evidence type="ECO:0000256" key="7">
    <source>
        <dbReference type="ARBA" id="ARBA00022729"/>
    </source>
</evidence>